<evidence type="ECO:0000313" key="2">
    <source>
        <dbReference type="EMBL" id="KAK0406740.1"/>
    </source>
</evidence>
<feature type="compositionally biased region" description="Basic and acidic residues" evidence="1">
    <location>
        <begin position="24"/>
        <end position="45"/>
    </location>
</feature>
<keyword evidence="3" id="KW-1185">Reference proteome</keyword>
<name>A0AA39HJW7_9BILA</name>
<gene>
    <name evidence="2" type="ORF">QR680_018775</name>
</gene>
<feature type="compositionally biased region" description="Basic and acidic residues" evidence="1">
    <location>
        <begin position="51"/>
        <end position="87"/>
    </location>
</feature>
<dbReference type="Proteomes" id="UP001175271">
    <property type="component" value="Unassembled WGS sequence"/>
</dbReference>
<comment type="caution">
    <text evidence="2">The sequence shown here is derived from an EMBL/GenBank/DDBJ whole genome shotgun (WGS) entry which is preliminary data.</text>
</comment>
<reference evidence="2" key="1">
    <citation type="submission" date="2023-06" db="EMBL/GenBank/DDBJ databases">
        <title>Genomic analysis of the entomopathogenic nematode Steinernema hermaphroditum.</title>
        <authorList>
            <person name="Schwarz E.M."/>
            <person name="Heppert J.K."/>
            <person name="Baniya A."/>
            <person name="Schwartz H.T."/>
            <person name="Tan C.-H."/>
            <person name="Antoshechkin I."/>
            <person name="Sternberg P.W."/>
            <person name="Goodrich-Blair H."/>
            <person name="Dillman A.R."/>
        </authorList>
    </citation>
    <scope>NUCLEOTIDE SEQUENCE</scope>
    <source>
        <strain evidence="2">PS9179</strain>
        <tissue evidence="2">Whole animal</tissue>
    </source>
</reference>
<dbReference type="AlphaFoldDB" id="A0AA39HJW7"/>
<protein>
    <submittedName>
        <fullName evidence="2">Uncharacterized protein</fullName>
    </submittedName>
</protein>
<feature type="region of interest" description="Disordered" evidence="1">
    <location>
        <begin position="1"/>
        <end position="106"/>
    </location>
</feature>
<accession>A0AA39HJW7</accession>
<organism evidence="2 3">
    <name type="scientific">Steinernema hermaphroditum</name>
    <dbReference type="NCBI Taxonomy" id="289476"/>
    <lineage>
        <taxon>Eukaryota</taxon>
        <taxon>Metazoa</taxon>
        <taxon>Ecdysozoa</taxon>
        <taxon>Nematoda</taxon>
        <taxon>Chromadorea</taxon>
        <taxon>Rhabditida</taxon>
        <taxon>Tylenchina</taxon>
        <taxon>Panagrolaimomorpha</taxon>
        <taxon>Strongyloidoidea</taxon>
        <taxon>Steinernematidae</taxon>
        <taxon>Steinernema</taxon>
    </lineage>
</organism>
<sequence>MVKKRGRPAKKEVPLDKTYVIEKANAEDNKENTEEAERSADDDNKAGGSKDVGRRADVAEKRKTAKPVEDGEPPKKVARRLPIDIPKRVTRSQTAAQRARDQAQKK</sequence>
<evidence type="ECO:0000313" key="3">
    <source>
        <dbReference type="Proteomes" id="UP001175271"/>
    </source>
</evidence>
<evidence type="ECO:0000256" key="1">
    <source>
        <dbReference type="SAM" id="MobiDB-lite"/>
    </source>
</evidence>
<dbReference type="EMBL" id="JAUCMV010000004">
    <property type="protein sequence ID" value="KAK0406740.1"/>
    <property type="molecule type" value="Genomic_DNA"/>
</dbReference>
<proteinExistence type="predicted"/>